<sequence>MAFRNDAFLFPPPSRDAKNVLAPRLWPGRSAGTGQAVSRILKDNRQKWDAFFYKIFHNHVSHTILAQWALGANERLLQAAYDRPQPHLTPAPAPALEITKDNWTEYLGDPKAYTAYVKFFEAEVTAKGIDGVVTEYVFSPEANAATGKGIDPEMINRLLDGIFHPMIYLGCGVEFNMPGVVAEGLSQTAVHEASATPLIPLSFFGNPKPASVAPEPGLSALTILARIISDPELVVDEPGLIAASRGVIGQFGRKIKALVDEWDLTSTQKAVEELSWITTLLYGVAGRESDTKFTGDFFFMHFITSAVFLPTFIAHIENPEYQRILLRAYLASCLVFYIGRGRPRLDLKAFFSDASTLQPTAPGPHPAPCLTSASGILEADAISPNSWLQIIQSTLVHPDEHTPKIMRALVHFDEAYGEAGKGFFKDTELEGAEEIDGSLFLRVAGLTMTRNKWVREGEEIVKGPDYRPIGVWDFAGFGKK</sequence>
<dbReference type="PANTHER" id="PTHR35870:SF1">
    <property type="entry name" value="PROTEIN, PUTATIVE (AFU_ORTHOLOGUE AFUA_5G03330)-RELATED"/>
    <property type="match status" value="1"/>
</dbReference>
<dbReference type="OrthoDB" id="10004862at2759"/>
<evidence type="ECO:0000313" key="2">
    <source>
        <dbReference type="EMBL" id="TEB34718.1"/>
    </source>
</evidence>
<protein>
    <recommendedName>
        <fullName evidence="4">Oxidoreductase AflY</fullName>
    </recommendedName>
</protein>
<dbReference type="Pfam" id="PF14027">
    <property type="entry name" value="Questin_oxidase"/>
    <property type="match status" value="1"/>
</dbReference>
<reference evidence="2 3" key="1">
    <citation type="journal article" date="2019" name="Nat. Ecol. Evol.">
        <title>Megaphylogeny resolves global patterns of mushroom evolution.</title>
        <authorList>
            <person name="Varga T."/>
            <person name="Krizsan K."/>
            <person name="Foldi C."/>
            <person name="Dima B."/>
            <person name="Sanchez-Garcia M."/>
            <person name="Sanchez-Ramirez S."/>
            <person name="Szollosi G.J."/>
            <person name="Szarkandi J.G."/>
            <person name="Papp V."/>
            <person name="Albert L."/>
            <person name="Andreopoulos W."/>
            <person name="Angelini C."/>
            <person name="Antonin V."/>
            <person name="Barry K.W."/>
            <person name="Bougher N.L."/>
            <person name="Buchanan P."/>
            <person name="Buyck B."/>
            <person name="Bense V."/>
            <person name="Catcheside P."/>
            <person name="Chovatia M."/>
            <person name="Cooper J."/>
            <person name="Damon W."/>
            <person name="Desjardin D."/>
            <person name="Finy P."/>
            <person name="Geml J."/>
            <person name="Haridas S."/>
            <person name="Hughes K."/>
            <person name="Justo A."/>
            <person name="Karasinski D."/>
            <person name="Kautmanova I."/>
            <person name="Kiss B."/>
            <person name="Kocsube S."/>
            <person name="Kotiranta H."/>
            <person name="LaButti K.M."/>
            <person name="Lechner B.E."/>
            <person name="Liimatainen K."/>
            <person name="Lipzen A."/>
            <person name="Lukacs Z."/>
            <person name="Mihaltcheva S."/>
            <person name="Morgado L.N."/>
            <person name="Niskanen T."/>
            <person name="Noordeloos M.E."/>
            <person name="Ohm R.A."/>
            <person name="Ortiz-Santana B."/>
            <person name="Ovrebo C."/>
            <person name="Racz N."/>
            <person name="Riley R."/>
            <person name="Savchenko A."/>
            <person name="Shiryaev A."/>
            <person name="Soop K."/>
            <person name="Spirin V."/>
            <person name="Szebenyi C."/>
            <person name="Tomsovsky M."/>
            <person name="Tulloss R.E."/>
            <person name="Uehling J."/>
            <person name="Grigoriev I.V."/>
            <person name="Vagvolgyi C."/>
            <person name="Papp T."/>
            <person name="Martin F.M."/>
            <person name="Miettinen O."/>
            <person name="Hibbett D.S."/>
            <person name="Nagy L.G."/>
        </authorList>
    </citation>
    <scope>NUCLEOTIDE SEQUENCE [LARGE SCALE GENOMIC DNA]</scope>
    <source>
        <strain evidence="2 3">FP101781</strain>
    </source>
</reference>
<comment type="caution">
    <text evidence="2">The sequence shown here is derived from an EMBL/GenBank/DDBJ whole genome shotgun (WGS) entry which is preliminary data.</text>
</comment>
<dbReference type="EMBL" id="QPFP01000009">
    <property type="protein sequence ID" value="TEB34718.1"/>
    <property type="molecule type" value="Genomic_DNA"/>
</dbReference>
<dbReference type="InterPro" id="IPR025337">
    <property type="entry name" value="Questin_oxidase-like"/>
</dbReference>
<proteinExistence type="predicted"/>
<dbReference type="Proteomes" id="UP000298030">
    <property type="component" value="Unassembled WGS sequence"/>
</dbReference>
<dbReference type="AlphaFoldDB" id="A0A4Y7TLA6"/>
<keyword evidence="3" id="KW-1185">Reference proteome</keyword>
<gene>
    <name evidence="2" type="ORF">FA13DRAFT_1500007</name>
</gene>
<accession>A0A4Y7TLA6</accession>
<evidence type="ECO:0000256" key="1">
    <source>
        <dbReference type="ARBA" id="ARBA00023002"/>
    </source>
</evidence>
<dbReference type="STRING" id="71717.A0A4Y7TLA6"/>
<dbReference type="PANTHER" id="PTHR35870">
    <property type="entry name" value="PROTEIN, PUTATIVE (AFU_ORTHOLOGUE AFUA_5G03330)-RELATED"/>
    <property type="match status" value="1"/>
</dbReference>
<organism evidence="2 3">
    <name type="scientific">Coprinellus micaceus</name>
    <name type="common">Glistening ink-cap mushroom</name>
    <name type="synonym">Coprinus micaceus</name>
    <dbReference type="NCBI Taxonomy" id="71717"/>
    <lineage>
        <taxon>Eukaryota</taxon>
        <taxon>Fungi</taxon>
        <taxon>Dikarya</taxon>
        <taxon>Basidiomycota</taxon>
        <taxon>Agaricomycotina</taxon>
        <taxon>Agaricomycetes</taxon>
        <taxon>Agaricomycetidae</taxon>
        <taxon>Agaricales</taxon>
        <taxon>Agaricineae</taxon>
        <taxon>Psathyrellaceae</taxon>
        <taxon>Coprinellus</taxon>
    </lineage>
</organism>
<evidence type="ECO:0000313" key="3">
    <source>
        <dbReference type="Proteomes" id="UP000298030"/>
    </source>
</evidence>
<dbReference type="GO" id="GO:0016491">
    <property type="term" value="F:oxidoreductase activity"/>
    <property type="evidence" value="ECO:0007669"/>
    <property type="project" value="UniProtKB-KW"/>
</dbReference>
<keyword evidence="1" id="KW-0560">Oxidoreductase</keyword>
<evidence type="ECO:0008006" key="4">
    <source>
        <dbReference type="Google" id="ProtNLM"/>
    </source>
</evidence>
<name>A0A4Y7TLA6_COPMI</name>